<proteinExistence type="predicted"/>
<evidence type="ECO:0000313" key="5">
    <source>
        <dbReference type="RefSeq" id="XP_033359273.1"/>
    </source>
</evidence>
<dbReference type="Pfam" id="PF01607">
    <property type="entry name" value="CBM_14"/>
    <property type="match status" value="1"/>
</dbReference>
<dbReference type="InterPro" id="IPR036508">
    <property type="entry name" value="Chitin-bd_dom_sf"/>
</dbReference>
<gene>
    <name evidence="5 6" type="primary">LOC117238472</name>
</gene>
<keyword evidence="4" id="KW-1185">Reference proteome</keyword>
<evidence type="ECO:0000256" key="1">
    <source>
        <dbReference type="SAM" id="MobiDB-lite"/>
    </source>
</evidence>
<evidence type="ECO:0000313" key="4">
    <source>
        <dbReference type="Proteomes" id="UP000504631"/>
    </source>
</evidence>
<dbReference type="GO" id="GO:0008061">
    <property type="term" value="F:chitin binding"/>
    <property type="evidence" value="ECO:0007669"/>
    <property type="project" value="InterPro"/>
</dbReference>
<dbReference type="InterPro" id="IPR002557">
    <property type="entry name" value="Chitin-bd_dom"/>
</dbReference>
<dbReference type="AlphaFoldDB" id="A0A6J3L5B0"/>
<feature type="chain" id="PRO_5044643940" evidence="2">
    <location>
        <begin position="26"/>
        <end position="407"/>
    </location>
</feature>
<dbReference type="PROSITE" id="PS50940">
    <property type="entry name" value="CHIT_BIND_II"/>
    <property type="match status" value="1"/>
</dbReference>
<dbReference type="Gene3D" id="2.170.140.10">
    <property type="entry name" value="Chitin binding domain"/>
    <property type="match status" value="1"/>
</dbReference>
<name>A0A6J3L5B0_9HYME</name>
<organism evidence="4 6">
    <name type="scientific">Bombus vosnesenskii</name>
    <dbReference type="NCBI Taxonomy" id="207650"/>
    <lineage>
        <taxon>Eukaryota</taxon>
        <taxon>Metazoa</taxon>
        <taxon>Ecdysozoa</taxon>
        <taxon>Arthropoda</taxon>
        <taxon>Hexapoda</taxon>
        <taxon>Insecta</taxon>
        <taxon>Pterygota</taxon>
        <taxon>Neoptera</taxon>
        <taxon>Endopterygota</taxon>
        <taxon>Hymenoptera</taxon>
        <taxon>Apocrita</taxon>
        <taxon>Aculeata</taxon>
        <taxon>Apoidea</taxon>
        <taxon>Anthophila</taxon>
        <taxon>Apidae</taxon>
        <taxon>Bombus</taxon>
        <taxon>Pyrobombus</taxon>
    </lineage>
</organism>
<evidence type="ECO:0000259" key="3">
    <source>
        <dbReference type="PROSITE" id="PS50940"/>
    </source>
</evidence>
<dbReference type="KEGG" id="bvk:117238472"/>
<reference evidence="5 6" key="1">
    <citation type="submission" date="2025-04" db="UniProtKB">
        <authorList>
            <consortium name="RefSeq"/>
        </authorList>
    </citation>
    <scope>IDENTIFICATION</scope>
    <source>
        <tissue evidence="5 6">Muscle</tissue>
    </source>
</reference>
<dbReference type="GO" id="GO:0005576">
    <property type="term" value="C:extracellular region"/>
    <property type="evidence" value="ECO:0007669"/>
    <property type="project" value="InterPro"/>
</dbReference>
<dbReference type="SUPFAM" id="SSF57625">
    <property type="entry name" value="Invertebrate chitin-binding proteins"/>
    <property type="match status" value="1"/>
</dbReference>
<dbReference type="RefSeq" id="XP_033359273.1">
    <property type="nucleotide sequence ID" value="XM_033503382.1"/>
</dbReference>
<feature type="domain" description="Chitin-binding type-2" evidence="3">
    <location>
        <begin position="37"/>
        <end position="95"/>
    </location>
</feature>
<feature type="compositionally biased region" description="Basic and acidic residues" evidence="1">
    <location>
        <begin position="105"/>
        <end position="120"/>
    </location>
</feature>
<feature type="signal peptide" evidence="2">
    <location>
        <begin position="1"/>
        <end position="25"/>
    </location>
</feature>
<accession>A0A6J3L5B0</accession>
<feature type="region of interest" description="Disordered" evidence="1">
    <location>
        <begin position="105"/>
        <end position="137"/>
    </location>
</feature>
<keyword evidence="2" id="KW-0732">Signal</keyword>
<dbReference type="GeneID" id="117238472"/>
<evidence type="ECO:0000313" key="6">
    <source>
        <dbReference type="RefSeq" id="XP_033359274.1"/>
    </source>
</evidence>
<feature type="compositionally biased region" description="Polar residues" evidence="1">
    <location>
        <begin position="121"/>
        <end position="137"/>
    </location>
</feature>
<dbReference type="RefSeq" id="XP_033359274.1">
    <property type="nucleotide sequence ID" value="XM_033503383.1"/>
</dbReference>
<dbReference type="Proteomes" id="UP000504631">
    <property type="component" value="Unplaced"/>
</dbReference>
<sequence>MTMIQFNWIWKIIIQYMMLILHTQPEIVNTERSMKTIFSCLNRTAGFYADINAGCKIYHTCDEYGNKFTYHCPEETAFRQDALICDHAHLVQCQGSIISSTKEYIKEEKDNSSDTKHSIHNDQSLSHSFYTTQPTNTSNKERHGFVFNSRQIFKNFNEAETTGRDIISSFYPLSYINYTTNIPIDHSINTQSMRIISQYNENGLRQNENFSTPSQSFHEKDKLNEKLIRMNQKGYLYQKVSDALYNFLKLPSNTFSGSNQTQENNVKNYQSTKNPIDFLKLSSINYRNYPYLETLKSIQKNTKMISTTVHSTTASMTLSTTEIPVYALTLSLKPLIPSELEYDPYYPKFSTTTQPYYTSTQNLKEWSTQTVRSTTHLELPAVLPDLNSLDDIVDRRKLLYIPRIKLN</sequence>
<protein>
    <submittedName>
        <fullName evidence="5 6">Uncharacterized protein LOC117238472 isoform X1</fullName>
    </submittedName>
</protein>
<evidence type="ECO:0000256" key="2">
    <source>
        <dbReference type="SAM" id="SignalP"/>
    </source>
</evidence>